<dbReference type="GO" id="GO:0003847">
    <property type="term" value="F:1-alkyl-2-acetylglycerophosphocholine esterase activity"/>
    <property type="evidence" value="ECO:0007669"/>
    <property type="project" value="UniProtKB-EC"/>
</dbReference>
<evidence type="ECO:0000313" key="7">
    <source>
        <dbReference type="Proteomes" id="UP000326757"/>
    </source>
</evidence>
<protein>
    <recommendedName>
        <fullName evidence="1">1-alkyl-2-acetylglycerophosphocholine esterase</fullName>
        <ecNumber evidence="1">3.1.1.47</ecNumber>
    </recommendedName>
</protein>
<dbReference type="OrthoDB" id="2363873at2759"/>
<keyword evidence="3" id="KW-0442">Lipid degradation</keyword>
<keyword evidence="2" id="KW-0378">Hydrolase</keyword>
<dbReference type="InterPro" id="IPR043129">
    <property type="entry name" value="ATPase_NBD"/>
</dbReference>
<dbReference type="Proteomes" id="UP000326757">
    <property type="component" value="Unassembled WGS sequence"/>
</dbReference>
<evidence type="ECO:0000256" key="1">
    <source>
        <dbReference type="ARBA" id="ARBA00013201"/>
    </source>
</evidence>
<feature type="chain" id="PRO_5024900432" description="1-alkyl-2-acetylglycerophosphocholine esterase" evidence="5">
    <location>
        <begin position="22"/>
        <end position="574"/>
    </location>
</feature>
<dbReference type="GO" id="GO:0016042">
    <property type="term" value="P:lipid catabolic process"/>
    <property type="evidence" value="ECO:0007669"/>
    <property type="project" value="UniProtKB-KW"/>
</dbReference>
<dbReference type="SUPFAM" id="SSF53474">
    <property type="entry name" value="alpha/beta-Hydrolases"/>
    <property type="match status" value="1"/>
</dbReference>
<keyword evidence="4" id="KW-0443">Lipid metabolism</keyword>
<proteinExistence type="predicted"/>
<dbReference type="Pfam" id="PF03403">
    <property type="entry name" value="PAF-AH_p_II"/>
    <property type="match status" value="2"/>
</dbReference>
<accession>A0A5N6JY21</accession>
<dbReference type="Gene3D" id="3.40.50.1820">
    <property type="entry name" value="alpha/beta hydrolase"/>
    <property type="match status" value="1"/>
</dbReference>
<dbReference type="InterPro" id="IPR029058">
    <property type="entry name" value="AB_hydrolase_fold"/>
</dbReference>
<keyword evidence="5" id="KW-0732">Signal</keyword>
<evidence type="ECO:0000256" key="4">
    <source>
        <dbReference type="ARBA" id="ARBA00023098"/>
    </source>
</evidence>
<feature type="signal peptide" evidence="5">
    <location>
        <begin position="1"/>
        <end position="21"/>
    </location>
</feature>
<dbReference type="PANTHER" id="PTHR10272:SF14">
    <property type="entry name" value="PAF ACETYLHYDROLASE FAMILY PROTEIN"/>
    <property type="match status" value="1"/>
</dbReference>
<gene>
    <name evidence="6" type="ORF">EYC80_009510</name>
</gene>
<evidence type="ECO:0000256" key="2">
    <source>
        <dbReference type="ARBA" id="ARBA00022801"/>
    </source>
</evidence>
<organism evidence="6 7">
    <name type="scientific">Monilinia laxa</name>
    <name type="common">Brown rot fungus</name>
    <name type="synonym">Sclerotinia laxa</name>
    <dbReference type="NCBI Taxonomy" id="61186"/>
    <lineage>
        <taxon>Eukaryota</taxon>
        <taxon>Fungi</taxon>
        <taxon>Dikarya</taxon>
        <taxon>Ascomycota</taxon>
        <taxon>Pezizomycotina</taxon>
        <taxon>Leotiomycetes</taxon>
        <taxon>Helotiales</taxon>
        <taxon>Sclerotiniaceae</taxon>
        <taxon>Monilinia</taxon>
    </lineage>
</organism>
<evidence type="ECO:0000256" key="3">
    <source>
        <dbReference type="ARBA" id="ARBA00022963"/>
    </source>
</evidence>
<dbReference type="SUPFAM" id="SSF53067">
    <property type="entry name" value="Actin-like ATPase domain"/>
    <property type="match status" value="1"/>
</dbReference>
<comment type="caution">
    <text evidence="6">The sequence shown here is derived from an EMBL/GenBank/DDBJ whole genome shotgun (WGS) entry which is preliminary data.</text>
</comment>
<sequence length="574" mass="62232">MTLITIKLLWLFLSFSSAIHAVVQAPPLPEPHSLGTTVLQATDPSTSRSLMLSLFYPTPFRNSSNDTFAPSFPPATALHLAQSYSLPPTILQDFISRSYESSHILLSHNKFDFPILLFSPGYGNTRLIYTTIAENIASLGYLVITVDHPFDVDFIEYSNGTVATWEDVDFDNYTAPIPYVNARVKDLQFVLNSLSDPLFTAQIPGVSNSSSHASGYGKSKPIFQTKNVGAFGHSLGGAAAFSAMHADSRFSSGVNLDGALIGDVVQTGLRSPFMIMANENHTRTADRDPTWNELWGNSVGLRGRKRDVRVRGAAHGSFTDLAVWRGGAGLGGFEDLLGTIQGQRILEVETEFVGSFFGKWLKGAKMESKRNYVAINARRLEAEAAGLGIGRILIIIEPEAAGIYPLSTMPVKILKKNDTFVLCNAGGGPELGIRQNKLNLLGEEINNMFEPAVQEVIQLVITQIHKAARPVTAVLMADGFGSSEYLRQRIQKTVGGGIEVRKVANGDTAIDKGALISGLSKKDPGHLYATGNFGIDSRVAHRHYGTMAHQSQKKILGIEITSKASTCPPHIESS</sequence>
<dbReference type="PANTHER" id="PTHR10272">
    <property type="entry name" value="PLATELET-ACTIVATING FACTOR ACETYLHYDROLASE"/>
    <property type="match status" value="1"/>
</dbReference>
<dbReference type="AlphaFoldDB" id="A0A5N6JY21"/>
<reference evidence="6 7" key="1">
    <citation type="submission" date="2019-06" db="EMBL/GenBank/DDBJ databases">
        <title>Genome Sequence of the Brown Rot Fungal Pathogen Monilinia laxa.</title>
        <authorList>
            <person name="De Miccolis Angelini R.M."/>
            <person name="Landi L."/>
            <person name="Abate D."/>
            <person name="Pollastro S."/>
            <person name="Romanazzi G."/>
            <person name="Faretra F."/>
        </authorList>
    </citation>
    <scope>NUCLEOTIDE SEQUENCE [LARGE SCALE GENOMIC DNA]</scope>
    <source>
        <strain evidence="6 7">Mlax316</strain>
    </source>
</reference>
<dbReference type="EMBL" id="VIGI01000011">
    <property type="protein sequence ID" value="KAB8294052.1"/>
    <property type="molecule type" value="Genomic_DNA"/>
</dbReference>
<evidence type="ECO:0000256" key="5">
    <source>
        <dbReference type="SAM" id="SignalP"/>
    </source>
</evidence>
<name>A0A5N6JY21_MONLA</name>
<keyword evidence="7" id="KW-1185">Reference proteome</keyword>
<dbReference type="EC" id="3.1.1.47" evidence="1"/>
<evidence type="ECO:0000313" key="6">
    <source>
        <dbReference type="EMBL" id="KAB8294052.1"/>
    </source>
</evidence>